<dbReference type="InterPro" id="IPR037257">
    <property type="entry name" value="T2SS_E_N_sf"/>
</dbReference>
<dbReference type="SMART" id="SM00382">
    <property type="entry name" value="AAA"/>
    <property type="match status" value="1"/>
</dbReference>
<dbReference type="AlphaFoldDB" id="A0A2G9YKM1"/>
<name>A0A2G9YKM1_9BACT</name>
<dbReference type="GO" id="GO:0016887">
    <property type="term" value="F:ATP hydrolysis activity"/>
    <property type="evidence" value="ECO:0007669"/>
    <property type="project" value="TreeGrafter"/>
</dbReference>
<dbReference type="EMBL" id="PCRK01000021">
    <property type="protein sequence ID" value="PIP19776.1"/>
    <property type="molecule type" value="Genomic_DNA"/>
</dbReference>
<dbReference type="InterPro" id="IPR003593">
    <property type="entry name" value="AAA+_ATPase"/>
</dbReference>
<feature type="domain" description="AAA+ ATPase" evidence="4">
    <location>
        <begin position="298"/>
        <end position="451"/>
    </location>
</feature>
<proteinExistence type="inferred from homology"/>
<dbReference type="PANTHER" id="PTHR30258">
    <property type="entry name" value="TYPE II SECRETION SYSTEM PROTEIN GSPE-RELATED"/>
    <property type="match status" value="1"/>
</dbReference>
<keyword evidence="3" id="KW-0067">ATP-binding</keyword>
<dbReference type="InterPro" id="IPR001482">
    <property type="entry name" value="T2SS/T4SS_dom"/>
</dbReference>
<dbReference type="CDD" id="cd01129">
    <property type="entry name" value="PulE-GspE-like"/>
    <property type="match status" value="1"/>
</dbReference>
<evidence type="ECO:0000256" key="3">
    <source>
        <dbReference type="ARBA" id="ARBA00022840"/>
    </source>
</evidence>
<evidence type="ECO:0000259" key="4">
    <source>
        <dbReference type="SMART" id="SM00382"/>
    </source>
</evidence>
<dbReference type="InterPro" id="IPR027417">
    <property type="entry name" value="P-loop_NTPase"/>
</dbReference>
<gene>
    <name evidence="5" type="ORF">COX41_01000</name>
</gene>
<dbReference type="SUPFAM" id="SSF52540">
    <property type="entry name" value="P-loop containing nucleoside triphosphate hydrolases"/>
    <property type="match status" value="1"/>
</dbReference>
<evidence type="ECO:0000256" key="1">
    <source>
        <dbReference type="ARBA" id="ARBA00006611"/>
    </source>
</evidence>
<dbReference type="Pfam" id="PF00437">
    <property type="entry name" value="T2SSE"/>
    <property type="match status" value="1"/>
</dbReference>
<reference evidence="5 6" key="1">
    <citation type="submission" date="2017-09" db="EMBL/GenBank/DDBJ databases">
        <title>Depth-based differentiation of microbial function through sediment-hosted aquifers and enrichment of novel symbionts in the deep terrestrial subsurface.</title>
        <authorList>
            <person name="Probst A.J."/>
            <person name="Ladd B."/>
            <person name="Jarett J.K."/>
            <person name="Geller-Mcgrath D.E."/>
            <person name="Sieber C.M."/>
            <person name="Emerson J.B."/>
            <person name="Anantharaman K."/>
            <person name="Thomas B.C."/>
            <person name="Malmstrom R."/>
            <person name="Stieglmeier M."/>
            <person name="Klingl A."/>
            <person name="Woyke T."/>
            <person name="Ryan C.M."/>
            <person name="Banfield J.F."/>
        </authorList>
    </citation>
    <scope>NUCLEOTIDE SEQUENCE [LARGE SCALE GENOMIC DNA]</scope>
    <source>
        <strain evidence="5">CG23_combo_of_CG06-09_8_20_14_all_41_10</strain>
    </source>
</reference>
<evidence type="ECO:0000313" key="5">
    <source>
        <dbReference type="EMBL" id="PIP19776.1"/>
    </source>
</evidence>
<organism evidence="5 6">
    <name type="scientific">Candidatus Sherwoodlollariibacterium unditelluris</name>
    <dbReference type="NCBI Taxonomy" id="1974757"/>
    <lineage>
        <taxon>Bacteria</taxon>
        <taxon>Pseudomonadati</taxon>
        <taxon>Candidatus Omnitrophota</taxon>
        <taxon>Candidatus Sherwoodlollariibacterium</taxon>
    </lineage>
</organism>
<comment type="caution">
    <text evidence="5">The sequence shown here is derived from an EMBL/GenBank/DDBJ whole genome shotgun (WGS) entry which is preliminary data.</text>
</comment>
<evidence type="ECO:0000256" key="2">
    <source>
        <dbReference type="ARBA" id="ARBA00022741"/>
    </source>
</evidence>
<keyword evidence="2" id="KW-0547">Nucleotide-binding</keyword>
<dbReference type="Gene3D" id="3.30.450.90">
    <property type="match status" value="1"/>
</dbReference>
<dbReference type="SUPFAM" id="SSF160246">
    <property type="entry name" value="EspE N-terminal domain-like"/>
    <property type="match status" value="1"/>
</dbReference>
<comment type="similarity">
    <text evidence="1">Belongs to the GSP E family.</text>
</comment>
<dbReference type="Proteomes" id="UP000231292">
    <property type="component" value="Unassembled WGS sequence"/>
</dbReference>
<accession>A0A2G9YKM1</accession>
<dbReference type="GO" id="GO:0005524">
    <property type="term" value="F:ATP binding"/>
    <property type="evidence" value="ECO:0007669"/>
    <property type="project" value="UniProtKB-KW"/>
</dbReference>
<protein>
    <recommendedName>
        <fullName evidence="4">AAA+ ATPase domain-containing protein</fullName>
    </recommendedName>
</protein>
<dbReference type="Gene3D" id="3.40.50.300">
    <property type="entry name" value="P-loop containing nucleotide triphosphate hydrolases"/>
    <property type="match status" value="1"/>
</dbReference>
<sequence length="546" mass="62467">MPVQEIGHILLDSKVITKEQLEFSLMIQKNINPTQRLGRILKYYNFTSDEDVARALAKQVGWRYFNKKYVLNLPVIEKIGLEFLADRVFLPIETEKGLGFVFAYPFDIEATDLLNSEGMQNKEFYIGSESAIRHHLEMLKNKKKREEIDRRISMLKETGVIGDELKELLDELLNDAIIHNATDIHIEPEEKISTIRFRIDGILYFKFCIPLEVHNNLINVVFSKAEITVSDFYRFHDARFQHAYSNHPVDVRVSCIPSIFGPALVLRLLDVNKTLITLKNLGFHKTHFETISRITQKSHGIIIITGPTGSGKTTTLYSILNQLKSLSTKVITIEDPVEIKMPLINQVQINEKQGITFAHATRAFLRHDPNIILIGEIRDPDTAQEAIRASITGHRVLSTLHTNTAADSVYRLHDLGIELTHIANSILCVISQRLIRKLCPFCRKRIVLKKEELPELFKKYLKEDESEIRVYKAKGCPHCQAGYRGRTVIAEVLEFSDDIRDLVNLGKLDLVRHKNKEEGFINLQQDALRLVREGVTSLDEAMRVAG</sequence>
<dbReference type="GO" id="GO:0005886">
    <property type="term" value="C:plasma membrane"/>
    <property type="evidence" value="ECO:0007669"/>
    <property type="project" value="TreeGrafter"/>
</dbReference>
<evidence type="ECO:0000313" key="6">
    <source>
        <dbReference type="Proteomes" id="UP000231292"/>
    </source>
</evidence>
<dbReference type="PANTHER" id="PTHR30258:SF2">
    <property type="entry name" value="COMG OPERON PROTEIN 1"/>
    <property type="match status" value="1"/>
</dbReference>